<gene>
    <name evidence="1" type="ORF">GKD68_00670</name>
</gene>
<reference evidence="1 2" key="1">
    <citation type="journal article" date="2019" name="Nat. Med.">
        <title>A library of human gut bacterial isolates paired with longitudinal multiomics data enables mechanistic microbiome research.</title>
        <authorList>
            <person name="Poyet M."/>
            <person name="Groussin M."/>
            <person name="Gibbons S.M."/>
            <person name="Avila-Pacheco J."/>
            <person name="Jiang X."/>
            <person name="Kearney S.M."/>
            <person name="Perrotta A.R."/>
            <person name="Berdy B."/>
            <person name="Zhao S."/>
            <person name="Lieberman T.D."/>
            <person name="Swanson P.K."/>
            <person name="Smith M."/>
            <person name="Roesemann S."/>
            <person name="Alexander J.E."/>
            <person name="Rich S.A."/>
            <person name="Livny J."/>
            <person name="Vlamakis H."/>
            <person name="Clish C."/>
            <person name="Bullock K."/>
            <person name="Deik A."/>
            <person name="Scott J."/>
            <person name="Pierce K.A."/>
            <person name="Xavier R.J."/>
            <person name="Alm E.J."/>
        </authorList>
    </citation>
    <scope>NUCLEOTIDE SEQUENCE [LARGE SCALE GENOMIC DNA]</scope>
    <source>
        <strain evidence="1 2">BIOML-A2</strain>
    </source>
</reference>
<dbReference type="EMBL" id="WKNE01000001">
    <property type="protein sequence ID" value="MRZ53268.1"/>
    <property type="molecule type" value="Genomic_DNA"/>
</dbReference>
<evidence type="ECO:0000313" key="1">
    <source>
        <dbReference type="EMBL" id="MRZ53268.1"/>
    </source>
</evidence>
<comment type="caution">
    <text evidence="1">The sequence shown here is derived from an EMBL/GenBank/DDBJ whole genome shotgun (WGS) entry which is preliminary data.</text>
</comment>
<dbReference type="AlphaFoldDB" id="A0A395YYZ4"/>
<organism evidence="1 2">
    <name type="scientific">Parabacteroides distasonis</name>
    <dbReference type="NCBI Taxonomy" id="823"/>
    <lineage>
        <taxon>Bacteria</taxon>
        <taxon>Pseudomonadati</taxon>
        <taxon>Bacteroidota</taxon>
        <taxon>Bacteroidia</taxon>
        <taxon>Bacteroidales</taxon>
        <taxon>Tannerellaceae</taxon>
        <taxon>Parabacteroides</taxon>
    </lineage>
</organism>
<accession>A0A395YYZ4</accession>
<evidence type="ECO:0000313" key="2">
    <source>
        <dbReference type="Proteomes" id="UP000432516"/>
    </source>
</evidence>
<dbReference type="Proteomes" id="UP000432516">
    <property type="component" value="Unassembled WGS sequence"/>
</dbReference>
<sequence length="98" mass="11852">MIESGEKKEEYREHNSYWAKRFYVCYDKNTDCRIYIPEKCKYCCKPSFKLYDAVRFRYGYTKRTMLFKLNSISIGKGRSEWGAPDYKVFILKLGNRIN</sequence>
<name>A0A395YYZ4_PARDI</name>
<proteinExistence type="predicted"/>
<protein>
    <submittedName>
        <fullName evidence="1">Uncharacterized protein</fullName>
    </submittedName>
</protein>